<keyword evidence="2" id="KW-0158">Chromosome</keyword>
<reference evidence="7 8" key="1">
    <citation type="journal article" date="2005" name="Nature">
        <title>The map-based sequence of the rice genome.</title>
        <authorList>
            <consortium name="International rice genome sequencing project (IRGSP)"/>
            <person name="Matsumoto T."/>
            <person name="Wu J."/>
            <person name="Kanamori H."/>
            <person name="Katayose Y."/>
            <person name="Fujisawa M."/>
            <person name="Namiki N."/>
            <person name="Mizuno H."/>
            <person name="Yamamoto K."/>
            <person name="Antonio B.A."/>
            <person name="Baba T."/>
            <person name="Sakata K."/>
            <person name="Nagamura Y."/>
            <person name="Aoki H."/>
            <person name="Arikawa K."/>
            <person name="Arita K."/>
            <person name="Bito T."/>
            <person name="Chiden Y."/>
            <person name="Fujitsuka N."/>
            <person name="Fukunaka R."/>
            <person name="Hamada M."/>
            <person name="Harada C."/>
            <person name="Hayashi A."/>
            <person name="Hijishita S."/>
            <person name="Honda M."/>
            <person name="Hosokawa S."/>
            <person name="Ichikawa Y."/>
            <person name="Idonuma A."/>
            <person name="Iijima M."/>
            <person name="Ikeda M."/>
            <person name="Ikeno M."/>
            <person name="Ito K."/>
            <person name="Ito S."/>
            <person name="Ito T."/>
            <person name="Ito Y."/>
            <person name="Ito Y."/>
            <person name="Iwabuchi A."/>
            <person name="Kamiya K."/>
            <person name="Karasawa W."/>
            <person name="Kurita K."/>
            <person name="Katagiri S."/>
            <person name="Kikuta A."/>
            <person name="Kobayashi H."/>
            <person name="Kobayashi N."/>
            <person name="Machita K."/>
            <person name="Maehara T."/>
            <person name="Masukawa M."/>
            <person name="Mizubayashi T."/>
            <person name="Mukai Y."/>
            <person name="Nagasaki H."/>
            <person name="Nagata Y."/>
            <person name="Naito S."/>
            <person name="Nakashima M."/>
            <person name="Nakama Y."/>
            <person name="Nakamichi Y."/>
            <person name="Nakamura M."/>
            <person name="Meguro A."/>
            <person name="Negishi M."/>
            <person name="Ohta I."/>
            <person name="Ohta T."/>
            <person name="Okamoto M."/>
            <person name="Ono N."/>
            <person name="Saji S."/>
            <person name="Sakaguchi M."/>
            <person name="Sakai K."/>
            <person name="Shibata M."/>
            <person name="Shimokawa T."/>
            <person name="Song J."/>
            <person name="Takazaki Y."/>
            <person name="Terasawa K."/>
            <person name="Tsugane M."/>
            <person name="Tsuji K."/>
            <person name="Ueda S."/>
            <person name="Waki K."/>
            <person name="Yamagata H."/>
            <person name="Yamamoto M."/>
            <person name="Yamamoto S."/>
            <person name="Yamane H."/>
            <person name="Yoshiki S."/>
            <person name="Yoshihara R."/>
            <person name="Yukawa K."/>
            <person name="Zhong H."/>
            <person name="Yano M."/>
            <person name="Yuan Q."/>
            <person name="Ouyang S."/>
            <person name="Liu J."/>
            <person name="Jones K.M."/>
            <person name="Gansberger K."/>
            <person name="Moffat K."/>
            <person name="Hill J."/>
            <person name="Bera J."/>
            <person name="Fadrosh D."/>
            <person name="Jin S."/>
            <person name="Johri S."/>
            <person name="Kim M."/>
            <person name="Overton L."/>
            <person name="Reardon M."/>
            <person name="Tsitrin T."/>
            <person name="Vuong H."/>
            <person name="Weaver B."/>
            <person name="Ciecko A."/>
            <person name="Tallon L."/>
            <person name="Jackson J."/>
            <person name="Pai G."/>
            <person name="Aken S.V."/>
            <person name="Utterback T."/>
            <person name="Reidmuller S."/>
            <person name="Feldblyum T."/>
            <person name="Hsiao J."/>
            <person name="Zismann V."/>
            <person name="Iobst S."/>
            <person name="de Vazeille A.R."/>
            <person name="Buell C.R."/>
            <person name="Ying K."/>
            <person name="Li Y."/>
            <person name="Lu T."/>
            <person name="Huang Y."/>
            <person name="Zhao Q."/>
            <person name="Feng Q."/>
            <person name="Zhang L."/>
            <person name="Zhu J."/>
            <person name="Weng Q."/>
            <person name="Mu J."/>
            <person name="Lu Y."/>
            <person name="Fan D."/>
            <person name="Liu Y."/>
            <person name="Guan J."/>
            <person name="Zhang Y."/>
            <person name="Yu S."/>
            <person name="Liu X."/>
            <person name="Zhang Y."/>
            <person name="Hong G."/>
            <person name="Han B."/>
            <person name="Choisne N."/>
            <person name="Demange N."/>
            <person name="Orjeda G."/>
            <person name="Samain S."/>
            <person name="Cattolico L."/>
            <person name="Pelletier E."/>
            <person name="Couloux A."/>
            <person name="Segurens B."/>
            <person name="Wincker P."/>
            <person name="D'Hont A."/>
            <person name="Scarpelli C."/>
            <person name="Weissenbach J."/>
            <person name="Salanoubat M."/>
            <person name="Quetier F."/>
            <person name="Yu Y."/>
            <person name="Kim H.R."/>
            <person name="Rambo T."/>
            <person name="Currie J."/>
            <person name="Collura K."/>
            <person name="Luo M."/>
            <person name="Yang T."/>
            <person name="Ammiraju J.S.S."/>
            <person name="Engler F."/>
            <person name="Soderlund C."/>
            <person name="Wing R.A."/>
            <person name="Palmer L.E."/>
            <person name="de la Bastide M."/>
            <person name="Spiegel L."/>
            <person name="Nascimento L."/>
            <person name="Zutavern T."/>
            <person name="O'Shaughnessy A."/>
            <person name="Dike S."/>
            <person name="Dedhia N."/>
            <person name="Preston R."/>
            <person name="Balija V."/>
            <person name="McCombie W.R."/>
            <person name="Chow T."/>
            <person name="Chen H."/>
            <person name="Chung M."/>
            <person name="Chen C."/>
            <person name="Shaw J."/>
            <person name="Wu H."/>
            <person name="Hsiao K."/>
            <person name="Chao Y."/>
            <person name="Chu M."/>
            <person name="Cheng C."/>
            <person name="Hour A."/>
            <person name="Lee P."/>
            <person name="Lin S."/>
            <person name="Lin Y."/>
            <person name="Liou J."/>
            <person name="Liu S."/>
            <person name="Hsing Y."/>
            <person name="Raghuvanshi S."/>
            <person name="Mohanty A."/>
            <person name="Bharti A.K."/>
            <person name="Gaur A."/>
            <person name="Gupta V."/>
            <person name="Kumar D."/>
            <person name="Ravi V."/>
            <person name="Vij S."/>
            <person name="Kapur A."/>
            <person name="Khurana P."/>
            <person name="Khurana P."/>
            <person name="Khurana J.P."/>
            <person name="Tyagi A.K."/>
            <person name="Gaikwad K."/>
            <person name="Singh A."/>
            <person name="Dalal V."/>
            <person name="Srivastava S."/>
            <person name="Dixit A."/>
            <person name="Pal A.K."/>
            <person name="Ghazi I.A."/>
            <person name="Yadav M."/>
            <person name="Pandit A."/>
            <person name="Bhargava A."/>
            <person name="Sureshbabu K."/>
            <person name="Batra K."/>
            <person name="Sharma T.R."/>
            <person name="Mohapatra T."/>
            <person name="Singh N.K."/>
            <person name="Messing J."/>
            <person name="Nelson A.B."/>
            <person name="Fuks G."/>
            <person name="Kavchok S."/>
            <person name="Keizer G."/>
            <person name="Linton E."/>
            <person name="Llaca V."/>
            <person name="Song R."/>
            <person name="Tanyolac B."/>
            <person name="Young S."/>
            <person name="Ho-Il K."/>
            <person name="Hahn J.H."/>
            <person name="Sangsakoo G."/>
            <person name="Vanavichit A."/>
            <person name="de Mattos Luiz.A.T."/>
            <person name="Zimmer P.D."/>
            <person name="Malone G."/>
            <person name="Dellagostin O."/>
            <person name="de Oliveira A.C."/>
            <person name="Bevan M."/>
            <person name="Bancroft I."/>
            <person name="Minx P."/>
            <person name="Cordum H."/>
            <person name="Wilson R."/>
            <person name="Cheng Z."/>
            <person name="Jin W."/>
            <person name="Jiang J."/>
            <person name="Leong S.A."/>
            <person name="Iwama H."/>
            <person name="Gojobori T."/>
            <person name="Itoh T."/>
            <person name="Niimura Y."/>
            <person name="Fujii Y."/>
            <person name="Habara T."/>
            <person name="Sakai H."/>
            <person name="Sato Y."/>
            <person name="Wilson G."/>
            <person name="Kumar K."/>
            <person name="McCouch S."/>
            <person name="Juretic N."/>
            <person name="Hoen D."/>
            <person name="Wright S."/>
            <person name="Bruskiewich R."/>
            <person name="Bureau T."/>
            <person name="Miyao A."/>
            <person name="Hirochika H."/>
            <person name="Nishikawa T."/>
            <person name="Kadowaki K."/>
            <person name="Sugiura M."/>
            <person name="Burr B."/>
            <person name="Sasaki T."/>
        </authorList>
    </citation>
    <scope>NUCLEOTIDE SEQUENCE [LARGE SCALE GENOMIC DNA]</scope>
    <source>
        <strain evidence="8">cv. Nipponbare</strain>
    </source>
</reference>
<dbReference type="AlphaFoldDB" id="Q0JCI5"/>
<accession>Q0JCI5</accession>
<evidence type="ECO:0000313" key="8">
    <source>
        <dbReference type="Proteomes" id="UP000000763"/>
    </source>
</evidence>
<feature type="region of interest" description="Disordered" evidence="5">
    <location>
        <begin position="1"/>
        <end position="21"/>
    </location>
</feature>
<dbReference type="Gene3D" id="2.40.50.140">
    <property type="entry name" value="Nucleic acid-binding proteins"/>
    <property type="match status" value="1"/>
</dbReference>
<name>Q0JCI5_ORYSJ</name>
<keyword evidence="4" id="KW-0238">DNA-binding</keyword>
<dbReference type="KEGG" id="dosa:Os04g0467800"/>
<evidence type="ECO:0000259" key="6">
    <source>
        <dbReference type="SMART" id="SM00976"/>
    </source>
</evidence>
<dbReference type="SUPFAM" id="SSF50249">
    <property type="entry name" value="Nucleic acid-binding proteins"/>
    <property type="match status" value="1"/>
</dbReference>
<dbReference type="Pfam" id="PF02765">
    <property type="entry name" value="POT1"/>
    <property type="match status" value="1"/>
</dbReference>
<proteinExistence type="predicted"/>
<dbReference type="GO" id="GO:0043047">
    <property type="term" value="F:single-stranded telomeric DNA binding"/>
    <property type="evidence" value="ECO:0007669"/>
    <property type="project" value="InterPro"/>
</dbReference>
<evidence type="ECO:0000256" key="2">
    <source>
        <dbReference type="ARBA" id="ARBA00022454"/>
    </source>
</evidence>
<reference evidence="8" key="2">
    <citation type="journal article" date="2008" name="Nucleic Acids Res.">
        <title>The rice annotation project database (RAP-DB): 2008 update.</title>
        <authorList>
            <consortium name="The rice annotation project (RAP)"/>
        </authorList>
    </citation>
    <scope>GENOME REANNOTATION</scope>
    <source>
        <strain evidence="8">cv. Nipponbare</strain>
    </source>
</reference>
<dbReference type="InterPro" id="IPR011564">
    <property type="entry name" value="Telomer_end-bd_POT1/Cdc13"/>
</dbReference>
<evidence type="ECO:0000256" key="5">
    <source>
        <dbReference type="SAM" id="MobiDB-lite"/>
    </source>
</evidence>
<dbReference type="GO" id="GO:0000723">
    <property type="term" value="P:telomere maintenance"/>
    <property type="evidence" value="ECO:0007669"/>
    <property type="project" value="InterPro"/>
</dbReference>
<dbReference type="SMART" id="SM00976">
    <property type="entry name" value="Telo_bind"/>
    <property type="match status" value="1"/>
</dbReference>
<dbReference type="PANTHER" id="PTHR14513">
    <property type="entry name" value="PROTECTION OF TELOMERES 1"/>
    <property type="match status" value="1"/>
</dbReference>
<comment type="subcellular location">
    <subcellularLocation>
        <location evidence="1">Chromosome</location>
        <location evidence="1">Telomere</location>
    </subcellularLocation>
</comment>
<gene>
    <name evidence="7" type="ordered locus">Os04g0467800</name>
</gene>
<dbReference type="GO" id="GO:0000781">
    <property type="term" value="C:chromosome, telomeric region"/>
    <property type="evidence" value="ECO:0007669"/>
    <property type="project" value="UniProtKB-SubCell"/>
</dbReference>
<keyword evidence="3" id="KW-0779">Telomere</keyword>
<protein>
    <submittedName>
        <fullName evidence="7">Os04g0467800 protein</fullName>
    </submittedName>
</protein>
<sequence length="430" mass="48011">MEEAAAPERKRPRDGDVGPSTAASGEAQYVYLPIADALKAPGARVCLFAAVSEIGAAVRSRGTDFTLTLRIVDHSRASAISVTFFADNTALLPCVRSSGDVISLHNVVITMHHGEFFVTYNKRFSSFALFEGKVSTGCIPYQHSMKYHGSKHDSEFLTHLRMWIVYNPPGDLDNESVSPPPLHLEGAPLPREVLCTLPCVGSVLRVFSNRFFKEMLHLQKGIYWARFCNMTCKQQFGMWKGILLPSSRVRLLSNEDGSVADRLKLFDSRIATQIHRQPMASLPNASDIADVEYERAGYTTLMESLTHGEVTHKFKTLVRVVAAYPRGASHLCSLLAGNCCLRLTLEDPTARIHAYIHKDDGAKFFGGFLTAEAVIRKMNKLLGIPEDTEEGAPSNRNPPWIWCCLKSYRLDKNDPWGSRRYRIFGTEIRD</sequence>
<feature type="compositionally biased region" description="Basic and acidic residues" evidence="5">
    <location>
        <begin position="1"/>
        <end position="16"/>
    </location>
</feature>
<dbReference type="Proteomes" id="UP000000763">
    <property type="component" value="Chromosome 4"/>
</dbReference>
<evidence type="ECO:0000256" key="4">
    <source>
        <dbReference type="ARBA" id="ARBA00023125"/>
    </source>
</evidence>
<dbReference type="Pfam" id="PF25507">
    <property type="entry name" value="OB_POT1A"/>
    <property type="match status" value="1"/>
</dbReference>
<evidence type="ECO:0000313" key="7">
    <source>
        <dbReference type="EMBL" id="BAF14952.1"/>
    </source>
</evidence>
<dbReference type="PANTHER" id="PTHR14513:SF0">
    <property type="entry name" value="PROTECTION OF TELOMERES PROTEIN 1"/>
    <property type="match status" value="1"/>
</dbReference>
<dbReference type="EMBL" id="AP008210">
    <property type="protein sequence ID" value="BAF14952.1"/>
    <property type="molecule type" value="Genomic_DNA"/>
</dbReference>
<dbReference type="CDD" id="cd04497">
    <property type="entry name" value="hPOT1_OB1_like"/>
    <property type="match status" value="1"/>
</dbReference>
<evidence type="ECO:0000256" key="3">
    <source>
        <dbReference type="ARBA" id="ARBA00022895"/>
    </source>
</evidence>
<dbReference type="InterPro" id="IPR057620">
    <property type="entry name" value="POT1A/B-like_OB"/>
</dbReference>
<dbReference type="InterPro" id="IPR012340">
    <property type="entry name" value="NA-bd_OB-fold"/>
</dbReference>
<organism evidence="7 8">
    <name type="scientific">Oryza sativa subsp. japonica</name>
    <name type="common">Rice</name>
    <dbReference type="NCBI Taxonomy" id="39947"/>
    <lineage>
        <taxon>Eukaryota</taxon>
        <taxon>Viridiplantae</taxon>
        <taxon>Streptophyta</taxon>
        <taxon>Embryophyta</taxon>
        <taxon>Tracheophyta</taxon>
        <taxon>Spermatophyta</taxon>
        <taxon>Magnoliopsida</taxon>
        <taxon>Liliopsida</taxon>
        <taxon>Poales</taxon>
        <taxon>Poaceae</taxon>
        <taxon>BOP clade</taxon>
        <taxon>Oryzoideae</taxon>
        <taxon>Oryzeae</taxon>
        <taxon>Oryzinae</taxon>
        <taxon>Oryza</taxon>
        <taxon>Oryza sativa</taxon>
    </lineage>
</organism>
<dbReference type="InterPro" id="IPR028389">
    <property type="entry name" value="POT1"/>
</dbReference>
<feature type="domain" description="Telomeric single stranded DNA binding POT1/Cdc13" evidence="6">
    <location>
        <begin position="31"/>
        <end position="165"/>
    </location>
</feature>
<evidence type="ECO:0000256" key="1">
    <source>
        <dbReference type="ARBA" id="ARBA00004574"/>
    </source>
</evidence>